<evidence type="ECO:0000259" key="8">
    <source>
        <dbReference type="PROSITE" id="PS50928"/>
    </source>
</evidence>
<comment type="similarity">
    <text evidence="7">Belongs to the binding-protein-dependent transport system permease family.</text>
</comment>
<comment type="subcellular location">
    <subcellularLocation>
        <location evidence="1 7">Cell membrane</location>
        <topology evidence="1 7">Multi-pass membrane protein</topology>
    </subcellularLocation>
</comment>
<evidence type="ECO:0000256" key="4">
    <source>
        <dbReference type="ARBA" id="ARBA00022692"/>
    </source>
</evidence>
<dbReference type="GO" id="GO:0005886">
    <property type="term" value="C:plasma membrane"/>
    <property type="evidence" value="ECO:0007669"/>
    <property type="project" value="UniProtKB-SubCell"/>
</dbReference>
<dbReference type="CDD" id="cd06261">
    <property type="entry name" value="TM_PBP2"/>
    <property type="match status" value="1"/>
</dbReference>
<dbReference type="InterPro" id="IPR035906">
    <property type="entry name" value="MetI-like_sf"/>
</dbReference>
<dbReference type="KEGG" id="paun:MJA45_15775"/>
<name>A0AA96LBN7_9BACL</name>
<keyword evidence="3" id="KW-1003">Cell membrane</keyword>
<dbReference type="EMBL" id="CP130318">
    <property type="protein sequence ID" value="WNQ09106.1"/>
    <property type="molecule type" value="Genomic_DNA"/>
</dbReference>
<evidence type="ECO:0000256" key="7">
    <source>
        <dbReference type="RuleBase" id="RU363032"/>
    </source>
</evidence>
<dbReference type="Pfam" id="PF00528">
    <property type="entry name" value="BPD_transp_1"/>
    <property type="match status" value="1"/>
</dbReference>
<keyword evidence="5 7" id="KW-1133">Transmembrane helix</keyword>
<accession>A0AA96LBN7</accession>
<dbReference type="InterPro" id="IPR000515">
    <property type="entry name" value="MetI-like"/>
</dbReference>
<feature type="domain" description="ABC transmembrane type-1" evidence="8">
    <location>
        <begin position="88"/>
        <end position="278"/>
    </location>
</feature>
<dbReference type="AlphaFoldDB" id="A0AA96LBN7"/>
<evidence type="ECO:0000256" key="3">
    <source>
        <dbReference type="ARBA" id="ARBA00022475"/>
    </source>
</evidence>
<dbReference type="SUPFAM" id="SSF161098">
    <property type="entry name" value="MetI-like"/>
    <property type="match status" value="1"/>
</dbReference>
<reference evidence="9 10" key="1">
    <citation type="submission" date="2022-02" db="EMBL/GenBank/DDBJ databases">
        <title>Paenibacillus sp. MBLB1776 Whole Genome Shotgun Sequencing.</title>
        <authorList>
            <person name="Hwang C.Y."/>
            <person name="Cho E.-S."/>
            <person name="Seo M.-J."/>
        </authorList>
    </citation>
    <scope>NUCLEOTIDE SEQUENCE [LARGE SCALE GENOMIC DNA]</scope>
    <source>
        <strain evidence="9 10">MBLB1776</strain>
    </source>
</reference>
<feature type="transmembrane region" description="Helical" evidence="7">
    <location>
        <begin position="257"/>
        <end position="278"/>
    </location>
</feature>
<protein>
    <submittedName>
        <fullName evidence="9">Carbohydrate ABC transporter permease</fullName>
    </submittedName>
</protein>
<feature type="transmembrane region" description="Helical" evidence="7">
    <location>
        <begin position="123"/>
        <end position="147"/>
    </location>
</feature>
<evidence type="ECO:0000256" key="1">
    <source>
        <dbReference type="ARBA" id="ARBA00004651"/>
    </source>
</evidence>
<keyword evidence="4 7" id="KW-0812">Transmembrane</keyword>
<dbReference type="PANTHER" id="PTHR43744:SF12">
    <property type="entry name" value="ABC TRANSPORTER PERMEASE PROTEIN MG189-RELATED"/>
    <property type="match status" value="1"/>
</dbReference>
<evidence type="ECO:0000256" key="6">
    <source>
        <dbReference type="ARBA" id="ARBA00023136"/>
    </source>
</evidence>
<evidence type="ECO:0000313" key="9">
    <source>
        <dbReference type="EMBL" id="WNQ09106.1"/>
    </source>
</evidence>
<evidence type="ECO:0000256" key="5">
    <source>
        <dbReference type="ARBA" id="ARBA00022989"/>
    </source>
</evidence>
<feature type="transmembrane region" description="Helical" evidence="7">
    <location>
        <begin position="159"/>
        <end position="178"/>
    </location>
</feature>
<feature type="transmembrane region" description="Helical" evidence="7">
    <location>
        <begin position="28"/>
        <end position="48"/>
    </location>
</feature>
<evidence type="ECO:0000256" key="2">
    <source>
        <dbReference type="ARBA" id="ARBA00022448"/>
    </source>
</evidence>
<dbReference type="PANTHER" id="PTHR43744">
    <property type="entry name" value="ABC TRANSPORTER PERMEASE PROTEIN MG189-RELATED-RELATED"/>
    <property type="match status" value="1"/>
</dbReference>
<dbReference type="PROSITE" id="PS50928">
    <property type="entry name" value="ABC_TM1"/>
    <property type="match status" value="1"/>
</dbReference>
<organism evidence="9 10">
    <name type="scientific">Paenibacillus aurantius</name>
    <dbReference type="NCBI Taxonomy" id="2918900"/>
    <lineage>
        <taxon>Bacteria</taxon>
        <taxon>Bacillati</taxon>
        <taxon>Bacillota</taxon>
        <taxon>Bacilli</taxon>
        <taxon>Bacillales</taxon>
        <taxon>Paenibacillaceae</taxon>
        <taxon>Paenibacillus</taxon>
    </lineage>
</organism>
<evidence type="ECO:0000313" key="10">
    <source>
        <dbReference type="Proteomes" id="UP001305702"/>
    </source>
</evidence>
<gene>
    <name evidence="9" type="ORF">MJA45_15775</name>
</gene>
<keyword evidence="10" id="KW-1185">Reference proteome</keyword>
<dbReference type="RefSeq" id="WP_315602873.1">
    <property type="nucleotide sequence ID" value="NZ_CP130318.1"/>
</dbReference>
<dbReference type="Gene3D" id="1.10.3720.10">
    <property type="entry name" value="MetI-like"/>
    <property type="match status" value="1"/>
</dbReference>
<feature type="transmembrane region" description="Helical" evidence="7">
    <location>
        <begin position="199"/>
        <end position="220"/>
    </location>
</feature>
<keyword evidence="2 7" id="KW-0813">Transport</keyword>
<sequence>MSTSVAVPTAKTQYFQSRRRKERINKTILLIVLSAFGVIILAPLWWMVSTSLKSLQEIMQYPPTFYPKELHWENYKLAWSKGNFTRYTLNTLLLAGVGVVSHVVSNSFIAYGFAKIKFPGRKFLFSLMLGTMMIPGFVTLIPQYILFSKMHWVGTYLPLMIPGFFGAAYQIFLIRQFYMSIPNDLIEAGKIDGASHFYIWWKIMIPLAKPAIVVIAISTFQGAWNDFLGPLIYISKESMFNLQIGLQAFKGQETTQWHYLMAGSLMVLAPVIAMFFIFQRYFIEGMNISAGTKG</sequence>
<proteinExistence type="inferred from homology"/>
<keyword evidence="6 7" id="KW-0472">Membrane</keyword>
<feature type="transmembrane region" description="Helical" evidence="7">
    <location>
        <begin position="87"/>
        <end position="111"/>
    </location>
</feature>
<dbReference type="Proteomes" id="UP001305702">
    <property type="component" value="Chromosome"/>
</dbReference>
<dbReference type="GO" id="GO:0055085">
    <property type="term" value="P:transmembrane transport"/>
    <property type="evidence" value="ECO:0007669"/>
    <property type="project" value="InterPro"/>
</dbReference>